<comment type="caution">
    <text evidence="3">The sequence shown here is derived from an EMBL/GenBank/DDBJ whole genome shotgun (WGS) entry which is preliminary data.</text>
</comment>
<feature type="region of interest" description="Disordered" evidence="2">
    <location>
        <begin position="58"/>
        <end position="78"/>
    </location>
</feature>
<protein>
    <recommendedName>
        <fullName evidence="1">Protein Smg homolog</fullName>
    </recommendedName>
</protein>
<accession>A0ABV4TPJ6</accession>
<dbReference type="HAMAP" id="MF_00598">
    <property type="entry name" value="Smg"/>
    <property type="match status" value="1"/>
</dbReference>
<evidence type="ECO:0000313" key="3">
    <source>
        <dbReference type="EMBL" id="MFA9459253.1"/>
    </source>
</evidence>
<organism evidence="3 4">
    <name type="scientific">Thiohalorhabdus methylotrophus</name>
    <dbReference type="NCBI Taxonomy" id="3242694"/>
    <lineage>
        <taxon>Bacteria</taxon>
        <taxon>Pseudomonadati</taxon>
        <taxon>Pseudomonadota</taxon>
        <taxon>Gammaproteobacteria</taxon>
        <taxon>Thiohalorhabdales</taxon>
        <taxon>Thiohalorhabdaceae</taxon>
        <taxon>Thiohalorhabdus</taxon>
    </lineage>
</organism>
<gene>
    <name evidence="1" type="primary">smg</name>
    <name evidence="3" type="ORF">ACERLL_00240</name>
</gene>
<dbReference type="EMBL" id="JBGUAW010000001">
    <property type="protein sequence ID" value="MFA9459253.1"/>
    <property type="molecule type" value="Genomic_DNA"/>
</dbReference>
<dbReference type="PANTHER" id="PTHR38692">
    <property type="entry name" value="PROTEIN SMG"/>
    <property type="match status" value="1"/>
</dbReference>
<name>A0ABV4TPJ6_9GAMM</name>
<dbReference type="RefSeq" id="WP_373654045.1">
    <property type="nucleotide sequence ID" value="NZ_JBGUAW010000001.1"/>
</dbReference>
<dbReference type="Pfam" id="PF04361">
    <property type="entry name" value="DUF494"/>
    <property type="match status" value="1"/>
</dbReference>
<proteinExistence type="inferred from homology"/>
<evidence type="ECO:0000256" key="1">
    <source>
        <dbReference type="HAMAP-Rule" id="MF_00598"/>
    </source>
</evidence>
<dbReference type="InterPro" id="IPR007456">
    <property type="entry name" value="Smg"/>
</dbReference>
<dbReference type="Proteomes" id="UP001575181">
    <property type="component" value="Unassembled WGS sequence"/>
</dbReference>
<sequence length="161" mass="18251">MNENVLDILMYLFENYFSEPMDEEPDQSALKTELVEAGFAEPKVKKAFSWLEGLADQQSGATAERSGRPSHGSVRIFTDEEQHKMTRDARGFLTFLEDSGVVDANTRELLVDRLMALDSDEIDAEALSWVLLMVLHNSPGQEGAYVWVEDMIFDRMDGVFH</sequence>
<dbReference type="PANTHER" id="PTHR38692:SF1">
    <property type="entry name" value="PROTEIN SMG"/>
    <property type="match status" value="1"/>
</dbReference>
<reference evidence="3 4" key="1">
    <citation type="submission" date="2024-08" db="EMBL/GenBank/DDBJ databases">
        <title>Whole-genome sequencing of halo(alkali)philic microorganisms from hypersaline lakes.</title>
        <authorList>
            <person name="Sorokin D.Y."/>
            <person name="Merkel A.Y."/>
            <person name="Messina E."/>
            <person name="Yakimov M."/>
        </authorList>
    </citation>
    <scope>NUCLEOTIDE SEQUENCE [LARGE SCALE GENOMIC DNA]</scope>
    <source>
        <strain evidence="3 4">Cl-TMA</strain>
    </source>
</reference>
<comment type="similarity">
    <text evidence="1">Belongs to the Smg family.</text>
</comment>
<keyword evidence="4" id="KW-1185">Reference proteome</keyword>
<evidence type="ECO:0000313" key="4">
    <source>
        <dbReference type="Proteomes" id="UP001575181"/>
    </source>
</evidence>
<evidence type="ECO:0000256" key="2">
    <source>
        <dbReference type="SAM" id="MobiDB-lite"/>
    </source>
</evidence>